<keyword evidence="2" id="KW-1185">Reference proteome</keyword>
<dbReference type="EMBL" id="CP072757">
    <property type="protein sequence ID" value="QUC22755.1"/>
    <property type="molecule type" value="Genomic_DNA"/>
</dbReference>
<reference evidence="1" key="1">
    <citation type="submission" date="2020-03" db="EMBL/GenBank/DDBJ databases">
        <title>A mixture of massive structural variations and highly conserved coding sequences in Ustilaginoidea virens genome.</title>
        <authorList>
            <person name="Zhang K."/>
            <person name="Zhao Z."/>
            <person name="Zhang Z."/>
            <person name="Li Y."/>
            <person name="Hsiang T."/>
            <person name="Sun W."/>
        </authorList>
    </citation>
    <scope>NUCLEOTIDE SEQUENCE</scope>
    <source>
        <strain evidence="1">UV-8b</strain>
    </source>
</reference>
<dbReference type="AlphaFoldDB" id="A0A8E5HWM5"/>
<organism evidence="1 2">
    <name type="scientific">Ustilaginoidea virens</name>
    <name type="common">Rice false smut fungus</name>
    <name type="synonym">Villosiclava virens</name>
    <dbReference type="NCBI Taxonomy" id="1159556"/>
    <lineage>
        <taxon>Eukaryota</taxon>
        <taxon>Fungi</taxon>
        <taxon>Dikarya</taxon>
        <taxon>Ascomycota</taxon>
        <taxon>Pezizomycotina</taxon>
        <taxon>Sordariomycetes</taxon>
        <taxon>Hypocreomycetidae</taxon>
        <taxon>Hypocreales</taxon>
        <taxon>Clavicipitaceae</taxon>
        <taxon>Ustilaginoidea</taxon>
    </lineage>
</organism>
<evidence type="ECO:0000313" key="1">
    <source>
        <dbReference type="EMBL" id="QUC22755.1"/>
    </source>
</evidence>
<proteinExistence type="predicted"/>
<dbReference type="GeneID" id="66067773"/>
<sequence length="115" mass="12104">MPRSAPHPGALIGRAAGASSVVGPASVIRHAELPPAASDAPPGCAARRIQRTSLYCRGLKPTSHSTEPAPSFSLELWDDVGLFQLGECQRPLAVGLLVRWRSRRAAGLLDEGKDA</sequence>
<evidence type="ECO:0000313" key="2">
    <source>
        <dbReference type="Proteomes" id="UP000027002"/>
    </source>
</evidence>
<dbReference type="Proteomes" id="UP000027002">
    <property type="component" value="Chromosome 5"/>
</dbReference>
<gene>
    <name evidence="1" type="ORF">UV8b_06996</name>
</gene>
<name>A0A8E5HWM5_USTVR</name>
<accession>A0A8E5HWM5</accession>
<dbReference type="KEGG" id="uvi:66067773"/>
<dbReference type="RefSeq" id="XP_043000428.1">
    <property type="nucleotide sequence ID" value="XM_043144493.1"/>
</dbReference>
<protein>
    <submittedName>
        <fullName evidence="1">Uncharacterized protein</fullName>
    </submittedName>
</protein>